<accession>A0A0D6PCG6</accession>
<organism evidence="2 3">
    <name type="scientific">Acidisphaera rubrifaciens HS-AP3</name>
    <dbReference type="NCBI Taxonomy" id="1231350"/>
    <lineage>
        <taxon>Bacteria</taxon>
        <taxon>Pseudomonadati</taxon>
        <taxon>Pseudomonadota</taxon>
        <taxon>Alphaproteobacteria</taxon>
        <taxon>Acetobacterales</taxon>
        <taxon>Acetobacteraceae</taxon>
        <taxon>Acidisphaera</taxon>
    </lineage>
</organism>
<dbReference type="Proteomes" id="UP000032680">
    <property type="component" value="Unassembled WGS sequence"/>
</dbReference>
<protein>
    <recommendedName>
        <fullName evidence="1">DUF6916 domain-containing protein</fullName>
    </recommendedName>
</protein>
<dbReference type="EMBL" id="BANB01001111">
    <property type="protein sequence ID" value="GAN78554.1"/>
    <property type="molecule type" value="Genomic_DNA"/>
</dbReference>
<evidence type="ECO:0000313" key="2">
    <source>
        <dbReference type="EMBL" id="GAN78554.1"/>
    </source>
</evidence>
<keyword evidence="3" id="KW-1185">Reference proteome</keyword>
<dbReference type="OrthoDB" id="7852971at2"/>
<evidence type="ECO:0000259" key="1">
    <source>
        <dbReference type="Pfam" id="PF21880"/>
    </source>
</evidence>
<dbReference type="AlphaFoldDB" id="A0A0D6PCG6"/>
<dbReference type="RefSeq" id="WP_052945326.1">
    <property type="nucleotide sequence ID" value="NZ_BANB01001111.1"/>
</dbReference>
<name>A0A0D6PCG6_9PROT</name>
<comment type="caution">
    <text evidence="2">The sequence shown here is derived from an EMBL/GenBank/DDBJ whole genome shotgun (WGS) entry which is preliminary data.</text>
</comment>
<gene>
    <name evidence="2" type="ORF">Asru_1121_03</name>
</gene>
<feature type="domain" description="DUF6916" evidence="1">
    <location>
        <begin position="10"/>
        <end position="103"/>
    </location>
</feature>
<sequence>MSSEGDAAPRYARFLPYRGQTLAIEGHAAAPRLVAVETNAAPGWPAHLPSPFILIFETPAGVLIPEGLHTLTAADGWRFTLYLMPIHAPEARARGMQAYQAVFN</sequence>
<reference evidence="2 3" key="1">
    <citation type="submission" date="2012-11" db="EMBL/GenBank/DDBJ databases">
        <title>Whole genome sequence of Acidisphaera rubrifaciens HS-AP3.</title>
        <authorList>
            <person name="Azuma Y."/>
            <person name="Higashiura N."/>
            <person name="Hirakawa H."/>
            <person name="Matsushita K."/>
        </authorList>
    </citation>
    <scope>NUCLEOTIDE SEQUENCE [LARGE SCALE GENOMIC DNA]</scope>
    <source>
        <strain evidence="2 3">HS-AP3</strain>
    </source>
</reference>
<evidence type="ECO:0000313" key="3">
    <source>
        <dbReference type="Proteomes" id="UP000032680"/>
    </source>
</evidence>
<dbReference type="Pfam" id="PF21880">
    <property type="entry name" value="DUF6916"/>
    <property type="match status" value="1"/>
</dbReference>
<dbReference type="InterPro" id="IPR054209">
    <property type="entry name" value="DUF6916"/>
</dbReference>
<proteinExistence type="predicted"/>